<dbReference type="RefSeq" id="WP_005691441.1">
    <property type="nucleotide sequence ID" value="NZ_CABFNI010000008.1"/>
</dbReference>
<evidence type="ECO:0000313" key="2">
    <source>
        <dbReference type="Proteomes" id="UP000552935"/>
    </source>
</evidence>
<gene>
    <name evidence="1" type="ORF">H0N82_05505</name>
</gene>
<dbReference type="EMBL" id="JACCKI010000003">
    <property type="protein sequence ID" value="NZA04574.1"/>
    <property type="molecule type" value="Genomic_DNA"/>
</dbReference>
<sequence>MIWRLFCNQLPFFWYLIRTRFLFWFILMNAVVILLSMQTAGNPHATIFSLFFDGVSFRAAETHRVVLPVLWFAYFFVPLLILLNGLQQLWHTRTIHLRGLQIPPRKFAEVNLMLIALITTIYEVGAIGIMAIAAAFNLHFGNWQGLAAVGGLFVTTWLGVFLLLLLQAIGNHFSPSLALIIPACLLIVNAYTAIRMNPLGYLMLTRINATNAWHPILVLLGVSSLATMGYLAVERHASLN</sequence>
<evidence type="ECO:0000313" key="1">
    <source>
        <dbReference type="EMBL" id="NZA04574.1"/>
    </source>
</evidence>
<protein>
    <submittedName>
        <fullName evidence="1">Rhodopsin</fullName>
    </submittedName>
</protein>
<organism evidence="1 2">
    <name type="scientific">Lacticaseibacillus rhamnosus</name>
    <name type="common">Lactobacillus rhamnosus</name>
    <dbReference type="NCBI Taxonomy" id="47715"/>
    <lineage>
        <taxon>Bacteria</taxon>
        <taxon>Bacillati</taxon>
        <taxon>Bacillota</taxon>
        <taxon>Bacilli</taxon>
        <taxon>Lactobacillales</taxon>
        <taxon>Lactobacillaceae</taxon>
        <taxon>Lacticaseibacillus</taxon>
    </lineage>
</organism>
<proteinExistence type="predicted"/>
<reference evidence="1 2" key="1">
    <citation type="submission" date="2020-07" db="EMBL/GenBank/DDBJ databases">
        <title>Organ Donor 1.</title>
        <authorList>
            <person name="Marsh A.J."/>
            <person name="Azcarate-Peril M.A."/>
        </authorList>
    </citation>
    <scope>NUCLEOTIDE SEQUENCE [LARGE SCALE GENOMIC DNA]</scope>
    <source>
        <strain evidence="1 2">AMC0712</strain>
    </source>
</reference>
<dbReference type="AlphaFoldDB" id="A0A7Z9B6G0"/>
<accession>A0A7Z9B6G0</accession>
<comment type="caution">
    <text evidence="1">The sequence shown here is derived from an EMBL/GenBank/DDBJ whole genome shotgun (WGS) entry which is preliminary data.</text>
</comment>
<dbReference type="Proteomes" id="UP000552935">
    <property type="component" value="Unassembled WGS sequence"/>
</dbReference>
<name>A0A7Z9B6G0_LACRH</name>